<dbReference type="STRING" id="1817814.A2V81_04930"/>
<dbReference type="EMBL" id="MEWR01000023">
    <property type="protein sequence ID" value="OGC81592.1"/>
    <property type="molecule type" value="Genomic_DNA"/>
</dbReference>
<evidence type="ECO:0000256" key="1">
    <source>
        <dbReference type="SAM" id="Phobius"/>
    </source>
</evidence>
<comment type="caution">
    <text evidence="2">The sequence shown here is derived from an EMBL/GenBank/DDBJ whole genome shotgun (WGS) entry which is preliminary data.</text>
</comment>
<dbReference type="AlphaFoldDB" id="A0A1F4XIR9"/>
<protein>
    <recommendedName>
        <fullName evidence="4">DUF304 domain-containing protein</fullName>
    </recommendedName>
</protein>
<evidence type="ECO:0000313" key="3">
    <source>
        <dbReference type="Proteomes" id="UP000177614"/>
    </source>
</evidence>
<proteinExistence type="predicted"/>
<evidence type="ECO:0008006" key="4">
    <source>
        <dbReference type="Google" id="ProtNLM"/>
    </source>
</evidence>
<name>A0A1F4XIR9_9BACT</name>
<reference evidence="2 3" key="1">
    <citation type="journal article" date="2016" name="Nat. Commun.">
        <title>Thousands of microbial genomes shed light on interconnected biogeochemical processes in an aquifer system.</title>
        <authorList>
            <person name="Anantharaman K."/>
            <person name="Brown C.T."/>
            <person name="Hug L.A."/>
            <person name="Sharon I."/>
            <person name="Castelle C.J."/>
            <person name="Probst A.J."/>
            <person name="Thomas B.C."/>
            <person name="Singh A."/>
            <person name="Wilkins M.J."/>
            <person name="Karaoz U."/>
            <person name="Brodie E.L."/>
            <person name="Williams K.H."/>
            <person name="Hubbard S.S."/>
            <person name="Banfield J.F."/>
        </authorList>
    </citation>
    <scope>NUCLEOTIDE SEQUENCE [LARGE SCALE GENOMIC DNA]</scope>
</reference>
<keyword evidence="1" id="KW-0472">Membrane</keyword>
<keyword evidence="1" id="KW-0812">Transmembrane</keyword>
<feature type="transmembrane region" description="Helical" evidence="1">
    <location>
        <begin position="55"/>
        <end position="73"/>
    </location>
</feature>
<feature type="transmembrane region" description="Helical" evidence="1">
    <location>
        <begin position="27"/>
        <end position="49"/>
    </location>
</feature>
<dbReference type="Proteomes" id="UP000177614">
    <property type="component" value="Unassembled WGS sequence"/>
</dbReference>
<evidence type="ECO:0000313" key="2">
    <source>
        <dbReference type="EMBL" id="OGC81592.1"/>
    </source>
</evidence>
<organism evidence="2 3">
    <name type="scientific">Candidatus Abawacabacteria bacterium RBG_16_42_10</name>
    <dbReference type="NCBI Taxonomy" id="1817814"/>
    <lineage>
        <taxon>Bacteria</taxon>
        <taxon>Candidatus Abawacaibacteriota</taxon>
    </lineage>
</organism>
<sequence length="214" mass="25311">MRFFDTFFFKKFLEPEEEIIYVVHKHWWSVVVAMIKFVTLGFIFPLMVIWLYPNLYVVLGLVLWFFYVVFVFVEDFIDWFHDALLVTSINVIDIDWHGFFHNNANRIGYETIEGVSFEIKGMIPTLFQFGDLKITMPNGEAKLHMVPKVREWQKLILMKRTEIMQKKSSSDDNLAQLKQALETLMAVKPEPNPVSSNLQAHQVMIMKQKKISRK</sequence>
<accession>A0A1F4XIR9</accession>
<gene>
    <name evidence="2" type="ORF">A2V81_04930</name>
</gene>
<keyword evidence="1" id="KW-1133">Transmembrane helix</keyword>